<sequence length="399" mass="43734">MAIDCSWQKKIETILAQAGNRVDNVTGSISMPLYFSTAYRHEGLGKSTGYDYSRMTEPTRDVLEDVLAQMENGAKAFAVSSGMAAIQLVFSQFKSDDHIIVSDDLYGGSFRFFDLLANQYHLRFSKWDGQDYQELDRLLADGGKAVWIETPSNPTMKVIDIQKTANHAHATSAQLLVDNTFYTPLIQQPLNEGADIVVHSATKYLSGHNDLLAGVVVCKTEKTAAVIGQNLITTGPNLAPFDSWLLLRSLKTLPLRLAKQEENAQALVADFNQSELIDEVRYPGRGGMVSIYVNKSVDIDRFLGALKVISFAESLGGTETLVTVPAVQTHADMTPDEREKTGITENLLRVSCGIEASSDLILDFHQALAAATDDNVAEANSVKKQVAETFGVEKELIHD</sequence>
<dbReference type="Gene3D" id="3.90.1150.10">
    <property type="entry name" value="Aspartate Aminotransferase, domain 1"/>
    <property type="match status" value="1"/>
</dbReference>
<evidence type="ECO:0000256" key="5">
    <source>
        <dbReference type="RuleBase" id="RU362118"/>
    </source>
</evidence>
<dbReference type="GO" id="GO:0005737">
    <property type="term" value="C:cytoplasm"/>
    <property type="evidence" value="ECO:0007669"/>
    <property type="project" value="TreeGrafter"/>
</dbReference>
<dbReference type="EMBL" id="CAUZLT010000004">
    <property type="protein sequence ID" value="CAK1246881.1"/>
    <property type="molecule type" value="Genomic_DNA"/>
</dbReference>
<accession>A0A3F3HG09</accession>
<dbReference type="EMBL" id="DF968083">
    <property type="protein sequence ID" value="GAP04619.1"/>
    <property type="molecule type" value="Genomic_DNA"/>
</dbReference>
<evidence type="ECO:0000256" key="4">
    <source>
        <dbReference type="PIRSR" id="PIRSR001434-2"/>
    </source>
</evidence>
<dbReference type="Proteomes" id="UP000064514">
    <property type="component" value="Unassembled WGS sequence"/>
</dbReference>
<dbReference type="InterPro" id="IPR015421">
    <property type="entry name" value="PyrdxlP-dep_Trfase_major"/>
</dbReference>
<dbReference type="PANTHER" id="PTHR11808">
    <property type="entry name" value="TRANS-SULFURATION ENZYME FAMILY MEMBER"/>
    <property type="match status" value="1"/>
</dbReference>
<evidence type="ECO:0000313" key="6">
    <source>
        <dbReference type="EMBL" id="CAK1246881.1"/>
    </source>
</evidence>
<dbReference type="PANTHER" id="PTHR11808:SF90">
    <property type="entry name" value="CYSTATHIONINE GAMMA-SYNTHASE"/>
    <property type="match status" value="1"/>
</dbReference>
<dbReference type="InterPro" id="IPR054542">
    <property type="entry name" value="Cys_met_metab_PP"/>
</dbReference>
<comment type="similarity">
    <text evidence="2 5">Belongs to the trans-sulfuration enzymes family.</text>
</comment>
<dbReference type="Pfam" id="PF01053">
    <property type="entry name" value="Cys_Met_Meta_PP"/>
    <property type="match status" value="1"/>
</dbReference>
<dbReference type="SUPFAM" id="SSF53383">
    <property type="entry name" value="PLP-dependent transferases"/>
    <property type="match status" value="1"/>
</dbReference>
<dbReference type="GO" id="GO:0019346">
    <property type="term" value="P:transsulfuration"/>
    <property type="evidence" value="ECO:0007669"/>
    <property type="project" value="InterPro"/>
</dbReference>
<dbReference type="Proteomes" id="UP001314262">
    <property type="component" value="Unassembled WGS sequence"/>
</dbReference>
<dbReference type="STRING" id="709323.GCA_001047135_01173"/>
<comment type="cofactor">
    <cofactor evidence="1 5">
        <name>pyridoxal 5'-phosphate</name>
        <dbReference type="ChEBI" id="CHEBI:597326"/>
    </cofactor>
</comment>
<evidence type="ECO:0000256" key="1">
    <source>
        <dbReference type="ARBA" id="ARBA00001933"/>
    </source>
</evidence>
<evidence type="ECO:0000256" key="3">
    <source>
        <dbReference type="ARBA" id="ARBA00022898"/>
    </source>
</evidence>
<proteinExistence type="inferred from homology"/>
<protein>
    <submittedName>
        <fullName evidence="6">Cystathionine beta-lyase/cystathionine gamma-synthase (MetC)</fullName>
        <ecNumber evidence="6">2.5.1.48</ecNumber>
    </submittedName>
    <submittedName>
        <fullName evidence="7">Cysteine gamma synthase/O-succinylhomoserine(Thiol)-lyase</fullName>
    </submittedName>
</protein>
<reference evidence="6 8" key="2">
    <citation type="submission" date="2023-10" db="EMBL/GenBank/DDBJ databases">
        <authorList>
            <person name="Botero Cardona J."/>
        </authorList>
    </citation>
    <scope>NUCLEOTIDE SEQUENCE [LARGE SCALE GENOMIC DNA]</scope>
    <source>
        <strain evidence="6 8">R-53137</strain>
    </source>
</reference>
<dbReference type="InterPro" id="IPR000277">
    <property type="entry name" value="Cys/Met-Metab_PyrdxlP-dep_enz"/>
</dbReference>
<dbReference type="RefSeq" id="WP_083994438.1">
    <property type="nucleotide sequence ID" value="NZ_BOJU01000004.1"/>
</dbReference>
<feature type="modified residue" description="N6-(pyridoxal phosphate)lysine" evidence="4">
    <location>
        <position position="203"/>
    </location>
</feature>
<dbReference type="InterPro" id="IPR015424">
    <property type="entry name" value="PyrdxlP-dep_Trfase"/>
</dbReference>
<dbReference type="GO" id="GO:0003962">
    <property type="term" value="F:cystathionine gamma-synthase activity"/>
    <property type="evidence" value="ECO:0007669"/>
    <property type="project" value="UniProtKB-EC"/>
</dbReference>
<evidence type="ECO:0000313" key="7">
    <source>
        <dbReference type="EMBL" id="GAP04619.1"/>
    </source>
</evidence>
<gene>
    <name evidence="7" type="primary">cgs</name>
    <name evidence="7" type="ORF">FTRO_0060760</name>
    <name evidence="6" type="ORF">R53137_KAKDMLNK_01092</name>
</gene>
<keyword evidence="6" id="KW-0808">Transferase</keyword>
<dbReference type="PIRSF" id="PIRSF001434">
    <property type="entry name" value="CGS"/>
    <property type="match status" value="1"/>
</dbReference>
<keyword evidence="3 4" id="KW-0663">Pyridoxal phosphate</keyword>
<dbReference type="GO" id="GO:0016846">
    <property type="term" value="F:carbon-sulfur lyase activity"/>
    <property type="evidence" value="ECO:0007669"/>
    <property type="project" value="TreeGrafter"/>
</dbReference>
<keyword evidence="7" id="KW-0456">Lyase</keyword>
<dbReference type="CDD" id="cd00614">
    <property type="entry name" value="CGS_like"/>
    <property type="match status" value="1"/>
</dbReference>
<evidence type="ECO:0000256" key="2">
    <source>
        <dbReference type="ARBA" id="ARBA00009077"/>
    </source>
</evidence>
<dbReference type="AlphaFoldDB" id="A0A3F3HG09"/>
<evidence type="ECO:0000313" key="8">
    <source>
        <dbReference type="Proteomes" id="UP001314262"/>
    </source>
</evidence>
<dbReference type="InterPro" id="IPR015422">
    <property type="entry name" value="PyrdxlP-dep_Trfase_small"/>
</dbReference>
<dbReference type="Gene3D" id="3.40.640.10">
    <property type="entry name" value="Type I PLP-dependent aspartate aminotransferase-like (Major domain)"/>
    <property type="match status" value="1"/>
</dbReference>
<dbReference type="GO" id="GO:0030170">
    <property type="term" value="F:pyridoxal phosphate binding"/>
    <property type="evidence" value="ECO:0007669"/>
    <property type="project" value="InterPro"/>
</dbReference>
<dbReference type="PROSITE" id="PS00868">
    <property type="entry name" value="CYS_MET_METAB_PP"/>
    <property type="match status" value="1"/>
</dbReference>
<dbReference type="FunFam" id="3.40.640.10:FF:000009">
    <property type="entry name" value="Cystathionine gamma-synthase homolog"/>
    <property type="match status" value="1"/>
</dbReference>
<name>A0A3F3HG09_9LACO</name>
<organism evidence="7">
    <name type="scientific">Fructobacillus tropaeoli</name>
    <dbReference type="NCBI Taxonomy" id="709323"/>
    <lineage>
        <taxon>Bacteria</taxon>
        <taxon>Bacillati</taxon>
        <taxon>Bacillota</taxon>
        <taxon>Bacilli</taxon>
        <taxon>Lactobacillales</taxon>
        <taxon>Lactobacillaceae</taxon>
        <taxon>Fructobacillus</taxon>
    </lineage>
</organism>
<reference evidence="7" key="1">
    <citation type="journal article" date="2015" name="BMC Genomics">
        <title>Comparative genomics of Fructobacillus spp. and Leuconostoc spp. reveals niche-specific evolution of Fructobacillus spp.</title>
        <authorList>
            <person name="Endo A."/>
            <person name="Tanizawa Y."/>
            <person name="Tanaka N."/>
            <person name="Maeno S."/>
            <person name="Kumar H."/>
            <person name="Shiwa Y."/>
            <person name="Okada S."/>
            <person name="Yoshikawa H."/>
            <person name="Dicks L."/>
            <person name="Nakagawa J."/>
            <person name="Arita M."/>
        </authorList>
    </citation>
    <scope>NUCLEOTIDE SEQUENCE [LARGE SCALE GENOMIC DNA]</scope>
    <source>
        <strain evidence="7">F214-1</strain>
    </source>
</reference>
<dbReference type="EC" id="2.5.1.48" evidence="6"/>
<keyword evidence="8" id="KW-1185">Reference proteome</keyword>